<protein>
    <submittedName>
        <fullName evidence="2">Uncharacterized protein</fullName>
    </submittedName>
</protein>
<evidence type="ECO:0000313" key="3">
    <source>
        <dbReference type="Proteomes" id="UP000765509"/>
    </source>
</evidence>
<dbReference type="AlphaFoldDB" id="A0A9Q3FPM3"/>
<keyword evidence="3" id="KW-1185">Reference proteome</keyword>
<reference evidence="2" key="1">
    <citation type="submission" date="2021-03" db="EMBL/GenBank/DDBJ databases">
        <title>Draft genome sequence of rust myrtle Austropuccinia psidii MF-1, a brazilian biotype.</title>
        <authorList>
            <person name="Quecine M.C."/>
            <person name="Pachon D.M.R."/>
            <person name="Bonatelli M.L."/>
            <person name="Correr F.H."/>
            <person name="Franceschini L.M."/>
            <person name="Leite T.F."/>
            <person name="Margarido G.R.A."/>
            <person name="Almeida C.A."/>
            <person name="Ferrarezi J.A."/>
            <person name="Labate C.A."/>
        </authorList>
    </citation>
    <scope>NUCLEOTIDE SEQUENCE</scope>
    <source>
        <strain evidence="2">MF-1</strain>
    </source>
</reference>
<organism evidence="2 3">
    <name type="scientific">Austropuccinia psidii MF-1</name>
    <dbReference type="NCBI Taxonomy" id="1389203"/>
    <lineage>
        <taxon>Eukaryota</taxon>
        <taxon>Fungi</taxon>
        <taxon>Dikarya</taxon>
        <taxon>Basidiomycota</taxon>
        <taxon>Pucciniomycotina</taxon>
        <taxon>Pucciniomycetes</taxon>
        <taxon>Pucciniales</taxon>
        <taxon>Sphaerophragmiaceae</taxon>
        <taxon>Austropuccinia</taxon>
    </lineage>
</organism>
<proteinExistence type="predicted"/>
<accession>A0A9Q3FPM3</accession>
<dbReference type="EMBL" id="AVOT02047012">
    <property type="protein sequence ID" value="MBW0542287.1"/>
    <property type="molecule type" value="Genomic_DNA"/>
</dbReference>
<name>A0A9Q3FPM3_9BASI</name>
<feature type="coiled-coil region" evidence="1">
    <location>
        <begin position="22"/>
        <end position="52"/>
    </location>
</feature>
<sequence>MQKKNFRRSPIASTAIGHECILERQQIENDRVNAEAQQLKQIERHVAQENQEHNQKTRFFWNDESTRQLLEMMRELQMDFLKMDGTKAGFIPWARFFKKHENHETNFSLLRNLSFETLEYCYKALITVYKVSRVSYGIHAGANAVHMVDSQGFV</sequence>
<evidence type="ECO:0000313" key="2">
    <source>
        <dbReference type="EMBL" id="MBW0542287.1"/>
    </source>
</evidence>
<dbReference type="Proteomes" id="UP000765509">
    <property type="component" value="Unassembled WGS sequence"/>
</dbReference>
<keyword evidence="1" id="KW-0175">Coiled coil</keyword>
<evidence type="ECO:0000256" key="1">
    <source>
        <dbReference type="SAM" id="Coils"/>
    </source>
</evidence>
<dbReference type="OrthoDB" id="2507825at2759"/>
<comment type="caution">
    <text evidence="2">The sequence shown here is derived from an EMBL/GenBank/DDBJ whole genome shotgun (WGS) entry which is preliminary data.</text>
</comment>
<gene>
    <name evidence="2" type="ORF">O181_082002</name>
</gene>